<accession>A0A1I5W346</accession>
<keyword evidence="13" id="KW-0175">Coiled coil</keyword>
<evidence type="ECO:0000256" key="4">
    <source>
        <dbReference type="ARBA" id="ARBA00015100"/>
    </source>
</evidence>
<evidence type="ECO:0000313" key="15">
    <source>
        <dbReference type="Proteomes" id="UP000199136"/>
    </source>
</evidence>
<evidence type="ECO:0000256" key="12">
    <source>
        <dbReference type="RuleBase" id="RU004466"/>
    </source>
</evidence>
<dbReference type="CDD" id="cd00685">
    <property type="entry name" value="Trans_IPPS_HT"/>
    <property type="match status" value="1"/>
</dbReference>
<dbReference type="SUPFAM" id="SSF48576">
    <property type="entry name" value="Terpenoid synthases"/>
    <property type="match status" value="1"/>
</dbReference>
<evidence type="ECO:0000256" key="9">
    <source>
        <dbReference type="ARBA" id="ARBA00032380"/>
    </source>
</evidence>
<evidence type="ECO:0000256" key="7">
    <source>
        <dbReference type="ARBA" id="ARBA00022842"/>
    </source>
</evidence>
<keyword evidence="15" id="KW-1185">Reference proteome</keyword>
<dbReference type="PROSITE" id="PS00444">
    <property type="entry name" value="POLYPRENYL_SYNTHASE_2"/>
    <property type="match status" value="1"/>
</dbReference>
<dbReference type="AlphaFoldDB" id="A0A1I5W346"/>
<name>A0A1I5W346_9LACT</name>
<evidence type="ECO:0000256" key="1">
    <source>
        <dbReference type="ARBA" id="ARBA00001946"/>
    </source>
</evidence>
<dbReference type="Gene3D" id="1.10.600.10">
    <property type="entry name" value="Farnesyl Diphosphate Synthase"/>
    <property type="match status" value="1"/>
</dbReference>
<gene>
    <name evidence="14" type="ORF">SAMN04488506_0739</name>
</gene>
<dbReference type="PANTHER" id="PTHR43281">
    <property type="entry name" value="FARNESYL DIPHOSPHATE SYNTHASE"/>
    <property type="match status" value="1"/>
</dbReference>
<evidence type="ECO:0000256" key="13">
    <source>
        <dbReference type="SAM" id="Coils"/>
    </source>
</evidence>
<dbReference type="Proteomes" id="UP000199136">
    <property type="component" value="Unassembled WGS sequence"/>
</dbReference>
<dbReference type="Pfam" id="PF00348">
    <property type="entry name" value="polyprenyl_synt"/>
    <property type="match status" value="1"/>
</dbReference>
<comment type="similarity">
    <text evidence="2 12">Belongs to the FPP/GGPP synthase family.</text>
</comment>
<protein>
    <recommendedName>
        <fullName evidence="4">Farnesyl diphosphate synthase</fullName>
        <ecNumber evidence="3">2.5.1.10</ecNumber>
    </recommendedName>
    <alternativeName>
        <fullName evidence="10">(2E,6E)-farnesyl diphosphate synthase</fullName>
    </alternativeName>
    <alternativeName>
        <fullName evidence="9">Geranyltranstransferase</fullName>
    </alternativeName>
</protein>
<sequence length="305" mass="33803">MEFSVFRKEELLKVEQRMIEWLDKTQDTKGTLYQAMKYSLAAGGKRIRPLLVLAVIKSLGGEVEKGYDTAAALEYVHTYSLIHDDLPAMDNDELRRGKPTSHIVYGEAVAILAGDALLTQAFEVITRSEISLEQKVALTVALAKSAGANGMVEGQIEDIEGESQSLSLEALKQVHDKKTGELIKFAVYAGSVLADAPEIVQQQLNRFAECYGLAFQIRDDILDVIGDAKELGKNIGQDEQHSKSTYPHLLTLEGAKAALEKELDEALAIISQIETEYRPENKIIDMNLLKDMVALLRIKDEQVNQ</sequence>
<evidence type="ECO:0000256" key="2">
    <source>
        <dbReference type="ARBA" id="ARBA00006706"/>
    </source>
</evidence>
<keyword evidence="5 12" id="KW-0808">Transferase</keyword>
<dbReference type="InterPro" id="IPR008949">
    <property type="entry name" value="Isoprenoid_synthase_dom_sf"/>
</dbReference>
<dbReference type="SFLD" id="SFLDG01017">
    <property type="entry name" value="Polyprenyl_Transferase_Like"/>
    <property type="match status" value="1"/>
</dbReference>
<evidence type="ECO:0000256" key="8">
    <source>
        <dbReference type="ARBA" id="ARBA00023229"/>
    </source>
</evidence>
<evidence type="ECO:0000313" key="14">
    <source>
        <dbReference type="EMBL" id="SFQ14152.1"/>
    </source>
</evidence>
<dbReference type="PANTHER" id="PTHR43281:SF1">
    <property type="entry name" value="FARNESYL DIPHOSPHATE SYNTHASE"/>
    <property type="match status" value="1"/>
</dbReference>
<dbReference type="GO" id="GO:0016114">
    <property type="term" value="P:terpenoid biosynthetic process"/>
    <property type="evidence" value="ECO:0007669"/>
    <property type="project" value="UniProtKB-ARBA"/>
</dbReference>
<evidence type="ECO:0000256" key="3">
    <source>
        <dbReference type="ARBA" id="ARBA00012439"/>
    </source>
</evidence>
<dbReference type="GO" id="GO:0046872">
    <property type="term" value="F:metal ion binding"/>
    <property type="evidence" value="ECO:0007669"/>
    <property type="project" value="UniProtKB-KW"/>
</dbReference>
<dbReference type="InterPro" id="IPR000092">
    <property type="entry name" value="Polyprenyl_synt"/>
</dbReference>
<organism evidence="14 15">
    <name type="scientific">Desemzia incerta</name>
    <dbReference type="NCBI Taxonomy" id="82801"/>
    <lineage>
        <taxon>Bacteria</taxon>
        <taxon>Bacillati</taxon>
        <taxon>Bacillota</taxon>
        <taxon>Bacilli</taxon>
        <taxon>Lactobacillales</taxon>
        <taxon>Carnobacteriaceae</taxon>
        <taxon>Desemzia</taxon>
    </lineage>
</organism>
<dbReference type="GO" id="GO:0005737">
    <property type="term" value="C:cytoplasm"/>
    <property type="evidence" value="ECO:0007669"/>
    <property type="project" value="UniProtKB-ARBA"/>
</dbReference>
<evidence type="ECO:0000256" key="11">
    <source>
        <dbReference type="ARBA" id="ARBA00049399"/>
    </source>
</evidence>
<keyword evidence="7" id="KW-0460">Magnesium</keyword>
<dbReference type="EC" id="2.5.1.10" evidence="3"/>
<proteinExistence type="inferred from homology"/>
<dbReference type="InterPro" id="IPR053378">
    <property type="entry name" value="Prenyl_diphosphate_synthase"/>
</dbReference>
<dbReference type="STRING" id="82801.SAMN04488506_0739"/>
<dbReference type="OrthoDB" id="9805316at2"/>
<evidence type="ECO:0000256" key="10">
    <source>
        <dbReference type="ARBA" id="ARBA00032873"/>
    </source>
</evidence>
<comment type="catalytic activity">
    <reaction evidence="11">
        <text>isopentenyl diphosphate + (2E)-geranyl diphosphate = (2E,6E)-farnesyl diphosphate + diphosphate</text>
        <dbReference type="Rhea" id="RHEA:19361"/>
        <dbReference type="ChEBI" id="CHEBI:33019"/>
        <dbReference type="ChEBI" id="CHEBI:58057"/>
        <dbReference type="ChEBI" id="CHEBI:128769"/>
        <dbReference type="ChEBI" id="CHEBI:175763"/>
        <dbReference type="EC" id="2.5.1.10"/>
    </reaction>
</comment>
<comment type="cofactor">
    <cofactor evidence="1">
        <name>Mg(2+)</name>
        <dbReference type="ChEBI" id="CHEBI:18420"/>
    </cofactor>
</comment>
<dbReference type="PROSITE" id="PS00723">
    <property type="entry name" value="POLYPRENYL_SYNTHASE_1"/>
    <property type="match status" value="1"/>
</dbReference>
<dbReference type="InterPro" id="IPR033749">
    <property type="entry name" value="Polyprenyl_synt_CS"/>
</dbReference>
<dbReference type="RefSeq" id="WP_092479799.1">
    <property type="nucleotide sequence ID" value="NZ_FOXW01000002.1"/>
</dbReference>
<evidence type="ECO:0000256" key="6">
    <source>
        <dbReference type="ARBA" id="ARBA00022723"/>
    </source>
</evidence>
<dbReference type="FunFam" id="1.10.600.10:FF:000001">
    <property type="entry name" value="Geranylgeranyl diphosphate synthase"/>
    <property type="match status" value="1"/>
</dbReference>
<dbReference type="EMBL" id="FOXW01000002">
    <property type="protein sequence ID" value="SFQ14152.1"/>
    <property type="molecule type" value="Genomic_DNA"/>
</dbReference>
<feature type="coiled-coil region" evidence="13">
    <location>
        <begin position="249"/>
        <end position="276"/>
    </location>
</feature>
<keyword evidence="8" id="KW-0414">Isoprene biosynthesis</keyword>
<dbReference type="SFLD" id="SFLDS00005">
    <property type="entry name" value="Isoprenoid_Synthase_Type_I"/>
    <property type="match status" value="1"/>
</dbReference>
<dbReference type="GO" id="GO:0004337">
    <property type="term" value="F:(2E,6E)-farnesyl diphosphate synthase activity"/>
    <property type="evidence" value="ECO:0007669"/>
    <property type="project" value="UniProtKB-EC"/>
</dbReference>
<evidence type="ECO:0000256" key="5">
    <source>
        <dbReference type="ARBA" id="ARBA00022679"/>
    </source>
</evidence>
<dbReference type="NCBIfam" id="NF045485">
    <property type="entry name" value="FPPsyn"/>
    <property type="match status" value="1"/>
</dbReference>
<reference evidence="14 15" key="1">
    <citation type="submission" date="2016-10" db="EMBL/GenBank/DDBJ databases">
        <authorList>
            <person name="de Groot N.N."/>
        </authorList>
    </citation>
    <scope>NUCLEOTIDE SEQUENCE [LARGE SCALE GENOMIC DNA]</scope>
    <source>
        <strain evidence="14 15">DSM 20581</strain>
    </source>
</reference>
<keyword evidence="6" id="KW-0479">Metal-binding</keyword>